<dbReference type="InterPro" id="IPR019189">
    <property type="entry name" value="Ribosomal_mL41"/>
</dbReference>
<accession>A0A2V0PK17</accession>
<dbReference type="GO" id="GO:0006412">
    <property type="term" value="P:translation"/>
    <property type="evidence" value="ECO:0007669"/>
    <property type="project" value="TreeGrafter"/>
</dbReference>
<evidence type="ECO:0000256" key="3">
    <source>
        <dbReference type="ARBA" id="ARBA00022946"/>
    </source>
</evidence>
<comment type="subcellular location">
    <subcellularLocation>
        <location evidence="1">Mitochondrion</location>
    </subcellularLocation>
</comment>
<evidence type="ECO:0000313" key="7">
    <source>
        <dbReference type="EMBL" id="GBF98250.1"/>
    </source>
</evidence>
<comment type="caution">
    <text evidence="7">The sequence shown here is derived from an EMBL/GenBank/DDBJ whole genome shotgun (WGS) entry which is preliminary data.</text>
</comment>
<dbReference type="InParanoid" id="A0A2V0PK17"/>
<evidence type="ECO:0000256" key="2">
    <source>
        <dbReference type="ARBA" id="ARBA00010152"/>
    </source>
</evidence>
<keyword evidence="8" id="KW-1185">Reference proteome</keyword>
<evidence type="ECO:0000256" key="6">
    <source>
        <dbReference type="ARBA" id="ARBA00023274"/>
    </source>
</evidence>
<name>A0A2V0PK17_9CHLO</name>
<dbReference type="PANTHER" id="PTHR21338">
    <property type="entry name" value="MITOCHONDRIAL RIBOSOMAL PROTEIN L41"/>
    <property type="match status" value="1"/>
</dbReference>
<dbReference type="EMBL" id="BDRX01000119">
    <property type="protein sequence ID" value="GBF98250.1"/>
    <property type="molecule type" value="Genomic_DNA"/>
</dbReference>
<keyword evidence="3" id="KW-0809">Transit peptide</keyword>
<proteinExistence type="inferred from homology"/>
<dbReference type="PANTHER" id="PTHR21338:SF0">
    <property type="entry name" value="LARGE RIBOSOMAL SUBUNIT PROTEIN ML41"/>
    <property type="match status" value="1"/>
</dbReference>
<evidence type="ECO:0000313" key="8">
    <source>
        <dbReference type="Proteomes" id="UP000247498"/>
    </source>
</evidence>
<evidence type="ECO:0000256" key="5">
    <source>
        <dbReference type="ARBA" id="ARBA00023128"/>
    </source>
</evidence>
<gene>
    <name evidence="7" type="ORF">Rsub_11070</name>
</gene>
<dbReference type="OrthoDB" id="503848at2759"/>
<organism evidence="7 8">
    <name type="scientific">Raphidocelis subcapitata</name>
    <dbReference type="NCBI Taxonomy" id="307507"/>
    <lineage>
        <taxon>Eukaryota</taxon>
        <taxon>Viridiplantae</taxon>
        <taxon>Chlorophyta</taxon>
        <taxon>core chlorophytes</taxon>
        <taxon>Chlorophyceae</taxon>
        <taxon>CS clade</taxon>
        <taxon>Sphaeropleales</taxon>
        <taxon>Selenastraceae</taxon>
        <taxon>Raphidocelis</taxon>
    </lineage>
</organism>
<dbReference type="GO" id="GO:0003735">
    <property type="term" value="F:structural constituent of ribosome"/>
    <property type="evidence" value="ECO:0007669"/>
    <property type="project" value="InterPro"/>
</dbReference>
<keyword evidence="4" id="KW-0689">Ribosomal protein</keyword>
<keyword evidence="5" id="KW-0496">Mitochondrion</keyword>
<comment type="similarity">
    <text evidence="2">Belongs to the mitochondrion-specific ribosomal protein mL41 family.</text>
</comment>
<dbReference type="STRING" id="307507.A0A2V0PK17"/>
<evidence type="ECO:0000256" key="1">
    <source>
        <dbReference type="ARBA" id="ARBA00004173"/>
    </source>
</evidence>
<reference evidence="7 8" key="1">
    <citation type="journal article" date="2018" name="Sci. Rep.">
        <title>Raphidocelis subcapitata (=Pseudokirchneriella subcapitata) provides an insight into genome evolution and environmental adaptations in the Sphaeropleales.</title>
        <authorList>
            <person name="Suzuki S."/>
            <person name="Yamaguchi H."/>
            <person name="Nakajima N."/>
            <person name="Kawachi M."/>
        </authorList>
    </citation>
    <scope>NUCLEOTIDE SEQUENCE [LARGE SCALE GENOMIC DNA]</scope>
    <source>
        <strain evidence="7 8">NIES-35</strain>
    </source>
</reference>
<dbReference type="AlphaFoldDB" id="A0A2V0PK17"/>
<evidence type="ECO:0000256" key="4">
    <source>
        <dbReference type="ARBA" id="ARBA00022980"/>
    </source>
</evidence>
<protein>
    <submittedName>
        <fullName evidence="7">Uncharacterized protein</fullName>
    </submittedName>
</protein>
<dbReference type="Proteomes" id="UP000247498">
    <property type="component" value="Unassembled WGS sequence"/>
</dbReference>
<dbReference type="GO" id="GO:0005762">
    <property type="term" value="C:mitochondrial large ribosomal subunit"/>
    <property type="evidence" value="ECO:0007669"/>
    <property type="project" value="InterPro"/>
</dbReference>
<keyword evidence="6" id="KW-0687">Ribonucleoprotein</keyword>
<sequence length="95" mass="9568">MISGVLSAFARARTVPSRGWKTGVHTSRGGFRVLPSMLPRYLVPDLAGFKLGPYVANYAGQQQARRGGAAAAAVAAGQQRAGLADGSGGGDAAAP</sequence>
<dbReference type="Pfam" id="PF09809">
    <property type="entry name" value="MRP-L27"/>
    <property type="match status" value="1"/>
</dbReference>